<gene>
    <name evidence="1" type="ORF">A3F34_01325</name>
</gene>
<dbReference type="InterPro" id="IPR013321">
    <property type="entry name" value="Arc_rbn_hlx_hlx"/>
</dbReference>
<dbReference type="InterPro" id="IPR007337">
    <property type="entry name" value="RelB/DinJ"/>
</dbReference>
<dbReference type="Pfam" id="PF04221">
    <property type="entry name" value="RelB"/>
    <property type="match status" value="1"/>
</dbReference>
<accession>A0A1F7I9H2</accession>
<name>A0A1F7I9H2_9BACT</name>
<dbReference type="GO" id="GO:0006355">
    <property type="term" value="P:regulation of DNA-templated transcription"/>
    <property type="evidence" value="ECO:0007669"/>
    <property type="project" value="InterPro"/>
</dbReference>
<protein>
    <submittedName>
        <fullName evidence="1">Uncharacterized protein</fullName>
    </submittedName>
</protein>
<reference evidence="1 2" key="1">
    <citation type="journal article" date="2016" name="Nat. Commun.">
        <title>Thousands of microbial genomes shed light on interconnected biogeochemical processes in an aquifer system.</title>
        <authorList>
            <person name="Anantharaman K."/>
            <person name="Brown C.T."/>
            <person name="Hug L.A."/>
            <person name="Sharon I."/>
            <person name="Castelle C.J."/>
            <person name="Probst A.J."/>
            <person name="Thomas B.C."/>
            <person name="Singh A."/>
            <person name="Wilkins M.J."/>
            <person name="Karaoz U."/>
            <person name="Brodie E.L."/>
            <person name="Williams K.H."/>
            <person name="Hubbard S.S."/>
            <person name="Banfield J.F."/>
        </authorList>
    </citation>
    <scope>NUCLEOTIDE SEQUENCE [LARGE SCALE GENOMIC DNA]</scope>
</reference>
<sequence>MTKKKENIHLRVDAEVKQKAQQTASKLGIPLSIIINAFLKEFIRKESVAFAARPNDKTQMTELELQDYLMEAEERAVTEYLKKKKEKEESEIDL</sequence>
<organism evidence="1 2">
    <name type="scientific">Candidatus Roizmanbacteria bacterium RIFCSPHIGHO2_12_FULL_44_10</name>
    <dbReference type="NCBI Taxonomy" id="1802054"/>
    <lineage>
        <taxon>Bacteria</taxon>
        <taxon>Candidatus Roizmaniibacteriota</taxon>
    </lineage>
</organism>
<dbReference type="Proteomes" id="UP000179024">
    <property type="component" value="Unassembled WGS sequence"/>
</dbReference>
<evidence type="ECO:0000313" key="2">
    <source>
        <dbReference type="Proteomes" id="UP000179024"/>
    </source>
</evidence>
<proteinExistence type="predicted"/>
<comment type="caution">
    <text evidence="1">The sequence shown here is derived from an EMBL/GenBank/DDBJ whole genome shotgun (WGS) entry which is preliminary data.</text>
</comment>
<dbReference type="EMBL" id="MGAE01000009">
    <property type="protein sequence ID" value="OGK39952.1"/>
    <property type="molecule type" value="Genomic_DNA"/>
</dbReference>
<dbReference type="AlphaFoldDB" id="A0A1F7I9H2"/>
<dbReference type="Gene3D" id="1.10.1220.10">
    <property type="entry name" value="Met repressor-like"/>
    <property type="match status" value="1"/>
</dbReference>
<evidence type="ECO:0000313" key="1">
    <source>
        <dbReference type="EMBL" id="OGK39952.1"/>
    </source>
</evidence>